<dbReference type="EMBL" id="PVUF01000002">
    <property type="protein sequence ID" value="PRZ49599.1"/>
    <property type="molecule type" value="Genomic_DNA"/>
</dbReference>
<protein>
    <submittedName>
        <fullName evidence="1">Rhamnan synthesis protein F</fullName>
    </submittedName>
</protein>
<proteinExistence type="predicted"/>
<organism evidence="1 2">
    <name type="scientific">Tritonibacter scottomollicae</name>
    <name type="common">Epibacterium scottomollicae</name>
    <dbReference type="NCBI Taxonomy" id="483013"/>
    <lineage>
        <taxon>Bacteria</taxon>
        <taxon>Pseudomonadati</taxon>
        <taxon>Pseudomonadota</taxon>
        <taxon>Alphaproteobacteria</taxon>
        <taxon>Rhodobacterales</taxon>
        <taxon>Paracoccaceae</taxon>
        <taxon>Tritonibacter</taxon>
    </lineage>
</organism>
<gene>
    <name evidence="1" type="ORF">CLV89_102344</name>
</gene>
<accession>A0A2T1ALW5</accession>
<dbReference type="InterPro" id="IPR007739">
    <property type="entry name" value="RgpF"/>
</dbReference>
<dbReference type="AlphaFoldDB" id="A0A2T1ALW5"/>
<reference evidence="1 2" key="1">
    <citation type="submission" date="2018-03" db="EMBL/GenBank/DDBJ databases">
        <title>Genomic Encyclopedia of Archaeal and Bacterial Type Strains, Phase II (KMG-II): from individual species to whole genera.</title>
        <authorList>
            <person name="Goeker M."/>
        </authorList>
    </citation>
    <scope>NUCLEOTIDE SEQUENCE [LARGE SCALE GENOMIC DNA]</scope>
    <source>
        <strain evidence="1 2">DSM 25328</strain>
    </source>
</reference>
<dbReference type="OrthoDB" id="8849801at2"/>
<name>A0A2T1ALW5_TRISK</name>
<sequence length="387" mass="44144">MSLSLWKIQRELIRPFKQLSRLPPRLGSLFFAQPYYDHILARKKRTHIGAAPQTNKVAIYLIFPQTGVLASHKVALRYLIDNGYSPVVVSNLPLSDTDRDELTALSSRIIERPNFGYDFGGYRDGVLEVINEFKSVERLVLLNDSAWFPLPNSGDWLHEAEALNLDFVGAASNYGHERVDLEDYRQIRWSYSCDHRNFHYCSFALMISENVLKSPAFRRFWRKFPLTNNKTVTVRRGEIGLSSWIISHGFSHGSTLDISDLDTELARLSDTELKAVARDTIIPEMPRAKALREDFMSRTATREELIGFILTAVARQGISYTQPRLMHQSRGFAFLKKSPIWLDEDASDLTLRFVRDLDGPFGDTIRDEALNLRRTRGKAFAASADAA</sequence>
<evidence type="ECO:0000313" key="2">
    <source>
        <dbReference type="Proteomes" id="UP000237718"/>
    </source>
</evidence>
<evidence type="ECO:0000313" key="1">
    <source>
        <dbReference type="EMBL" id="PRZ49599.1"/>
    </source>
</evidence>
<dbReference type="Pfam" id="PF05045">
    <property type="entry name" value="RgpF"/>
    <property type="match status" value="1"/>
</dbReference>
<comment type="caution">
    <text evidence="1">The sequence shown here is derived from an EMBL/GenBank/DDBJ whole genome shotgun (WGS) entry which is preliminary data.</text>
</comment>
<dbReference type="Proteomes" id="UP000237718">
    <property type="component" value="Unassembled WGS sequence"/>
</dbReference>